<evidence type="ECO:0000313" key="4">
    <source>
        <dbReference type="EMBL" id="MFC4105388.1"/>
    </source>
</evidence>
<dbReference type="PROSITE" id="PS51671">
    <property type="entry name" value="ACT"/>
    <property type="match status" value="1"/>
</dbReference>
<dbReference type="Pfam" id="PF01842">
    <property type="entry name" value="ACT"/>
    <property type="match status" value="1"/>
</dbReference>
<reference evidence="5" key="1">
    <citation type="journal article" date="2019" name="Int. J. Syst. Evol. Microbiol.">
        <title>The Global Catalogue of Microorganisms (GCM) 10K type strain sequencing project: providing services to taxonomists for standard genome sequencing and annotation.</title>
        <authorList>
            <consortium name="The Broad Institute Genomics Platform"/>
            <consortium name="The Broad Institute Genome Sequencing Center for Infectious Disease"/>
            <person name="Wu L."/>
            <person name="Ma J."/>
        </authorList>
    </citation>
    <scope>NUCLEOTIDE SEQUENCE [LARGE SCALE GENOMIC DNA]</scope>
    <source>
        <strain evidence="5">2902at01</strain>
    </source>
</reference>
<dbReference type="InterPro" id="IPR045865">
    <property type="entry name" value="ACT-like_dom_sf"/>
</dbReference>
<dbReference type="PANTHER" id="PTHR43617">
    <property type="entry name" value="L-AMINO ACID N-ACETYLTRANSFERASE"/>
    <property type="match status" value="1"/>
</dbReference>
<keyword evidence="5" id="KW-1185">Reference proteome</keyword>
<dbReference type="EC" id="2.3.1.-" evidence="4"/>
<dbReference type="InterPro" id="IPR016181">
    <property type="entry name" value="Acyl_CoA_acyltransferase"/>
</dbReference>
<dbReference type="PANTHER" id="PTHR43617:SF20">
    <property type="entry name" value="N-ALPHA-ACETYLTRANSFERASE RIMI"/>
    <property type="match status" value="1"/>
</dbReference>
<dbReference type="GO" id="GO:0016746">
    <property type="term" value="F:acyltransferase activity"/>
    <property type="evidence" value="ECO:0007669"/>
    <property type="project" value="UniProtKB-KW"/>
</dbReference>
<protein>
    <submittedName>
        <fullName evidence="4">GNAT family N-acetyltransferase</fullName>
        <ecNumber evidence="4">2.3.1.-</ecNumber>
    </submittedName>
</protein>
<keyword evidence="4" id="KW-0012">Acyltransferase</keyword>
<feature type="region of interest" description="Disordered" evidence="1">
    <location>
        <begin position="342"/>
        <end position="362"/>
    </location>
</feature>
<organism evidence="4 5">
    <name type="scientific">Micromonospora zhanjiangensis</name>
    <dbReference type="NCBI Taxonomy" id="1522057"/>
    <lineage>
        <taxon>Bacteria</taxon>
        <taxon>Bacillati</taxon>
        <taxon>Actinomycetota</taxon>
        <taxon>Actinomycetes</taxon>
        <taxon>Micromonosporales</taxon>
        <taxon>Micromonosporaceae</taxon>
        <taxon>Micromonospora</taxon>
    </lineage>
</organism>
<evidence type="ECO:0000259" key="3">
    <source>
        <dbReference type="PROSITE" id="PS51671"/>
    </source>
</evidence>
<dbReference type="CDD" id="cd02116">
    <property type="entry name" value="ACT"/>
    <property type="match status" value="1"/>
</dbReference>
<dbReference type="InterPro" id="IPR000182">
    <property type="entry name" value="GNAT_dom"/>
</dbReference>
<accession>A0ABV8KHB5</accession>
<dbReference type="SUPFAM" id="SSF55729">
    <property type="entry name" value="Acyl-CoA N-acyltransferases (Nat)"/>
    <property type="match status" value="1"/>
</dbReference>
<keyword evidence="4" id="KW-0808">Transferase</keyword>
<dbReference type="RefSeq" id="WP_377542427.1">
    <property type="nucleotide sequence ID" value="NZ_JBHSBN010000002.1"/>
</dbReference>
<comment type="caution">
    <text evidence="4">The sequence shown here is derived from an EMBL/GenBank/DDBJ whole genome shotgun (WGS) entry which is preliminary data.</text>
</comment>
<sequence length="362" mass="38150">MALWRIRATVDDRPGYLSVLTASLALRNVNILSVQVHTTEAGAADDFLVDAPDSLGAAELVAAVERGRGRNCWVARSEAKVLVDQPTRALGLAARLVRDPDALGESLRALLGASAVTWRPVPGPRRTTEDPAAPGGRGYGEHTMWLPDPSGGSFEVARTEPSFTPAEYARAQALVEVAAAVGRRVAERVTLVLPDGAELTVRPATRDDVPAVRAMHRRCSTASRWHRYLDREVPSGERLARLLDPADGVSLVAVAGGVDGAPAHVVALANLVVEGDLAEAAILVEDAWQHRGLGGALLRRLAAHAGRTGHAALVVHTEAENAAMLRILHRLGAAGPSEPDGGLLTVTVPLTPVTPPTQPTPR</sequence>
<evidence type="ECO:0000256" key="1">
    <source>
        <dbReference type="SAM" id="MobiDB-lite"/>
    </source>
</evidence>
<dbReference type="InterPro" id="IPR002912">
    <property type="entry name" value="ACT_dom"/>
</dbReference>
<proteinExistence type="predicted"/>
<gene>
    <name evidence="4" type="ORF">ACFOX0_05465</name>
</gene>
<name>A0ABV8KHB5_9ACTN</name>
<dbReference type="SUPFAM" id="SSF55021">
    <property type="entry name" value="ACT-like"/>
    <property type="match status" value="1"/>
</dbReference>
<dbReference type="Proteomes" id="UP001595868">
    <property type="component" value="Unassembled WGS sequence"/>
</dbReference>
<dbReference type="InterPro" id="IPR050276">
    <property type="entry name" value="MshD_Acetyltransferase"/>
</dbReference>
<evidence type="ECO:0000313" key="5">
    <source>
        <dbReference type="Proteomes" id="UP001595868"/>
    </source>
</evidence>
<dbReference type="PROSITE" id="PS51186">
    <property type="entry name" value="GNAT"/>
    <property type="match status" value="1"/>
</dbReference>
<feature type="domain" description="ACT" evidence="3">
    <location>
        <begin position="5"/>
        <end position="79"/>
    </location>
</feature>
<evidence type="ECO:0000259" key="2">
    <source>
        <dbReference type="PROSITE" id="PS51186"/>
    </source>
</evidence>
<feature type="domain" description="N-acetyltransferase" evidence="2">
    <location>
        <begin position="199"/>
        <end position="355"/>
    </location>
</feature>
<feature type="compositionally biased region" description="Pro residues" evidence="1">
    <location>
        <begin position="352"/>
        <end position="362"/>
    </location>
</feature>
<dbReference type="EMBL" id="JBHSBN010000002">
    <property type="protein sequence ID" value="MFC4105388.1"/>
    <property type="molecule type" value="Genomic_DNA"/>
</dbReference>
<dbReference type="Gene3D" id="3.30.70.260">
    <property type="match status" value="1"/>
</dbReference>
<dbReference type="Pfam" id="PF00583">
    <property type="entry name" value="Acetyltransf_1"/>
    <property type="match status" value="1"/>
</dbReference>
<dbReference type="Gene3D" id="3.40.630.30">
    <property type="match status" value="1"/>
</dbReference>